<accession>A0ABS4IPZ5</accession>
<comment type="caution">
    <text evidence="1">The sequence shown here is derived from an EMBL/GenBank/DDBJ whole genome shotgun (WGS) entry which is preliminary data.</text>
</comment>
<evidence type="ECO:0000313" key="1">
    <source>
        <dbReference type="EMBL" id="MBP1989634.1"/>
    </source>
</evidence>
<evidence type="ECO:0000313" key="2">
    <source>
        <dbReference type="Proteomes" id="UP001519287"/>
    </source>
</evidence>
<dbReference type="EMBL" id="JAGGLB010000003">
    <property type="protein sequence ID" value="MBP1989634.1"/>
    <property type="molecule type" value="Genomic_DNA"/>
</dbReference>
<gene>
    <name evidence="1" type="ORF">J2Z66_001232</name>
</gene>
<keyword evidence="2" id="KW-1185">Reference proteome</keyword>
<reference evidence="1 2" key="1">
    <citation type="submission" date="2021-03" db="EMBL/GenBank/DDBJ databases">
        <title>Genomic Encyclopedia of Type Strains, Phase IV (KMG-IV): sequencing the most valuable type-strain genomes for metagenomic binning, comparative biology and taxonomic classification.</title>
        <authorList>
            <person name="Goeker M."/>
        </authorList>
    </citation>
    <scope>NUCLEOTIDE SEQUENCE [LARGE SCALE GENOMIC DNA]</scope>
    <source>
        <strain evidence="1 2">DSM 26048</strain>
    </source>
</reference>
<sequence>MDMENYKKMLIKRTTDCITYHASPGPSIENCTSWISGNTSDFFDDKSDLIIDHSYLFGYGALYVFAKITTNEIQDPVAGFWQFS</sequence>
<proteinExistence type="predicted"/>
<dbReference type="RefSeq" id="WP_209970458.1">
    <property type="nucleotide sequence ID" value="NZ_JAGGLB010000003.1"/>
</dbReference>
<name>A0ABS4IPZ5_9BACL</name>
<dbReference type="Proteomes" id="UP001519287">
    <property type="component" value="Unassembled WGS sequence"/>
</dbReference>
<protein>
    <submittedName>
        <fullName evidence="1">Uncharacterized protein</fullName>
    </submittedName>
</protein>
<organism evidence="1 2">
    <name type="scientific">Paenibacillus eucommiae</name>
    <dbReference type="NCBI Taxonomy" id="1355755"/>
    <lineage>
        <taxon>Bacteria</taxon>
        <taxon>Bacillati</taxon>
        <taxon>Bacillota</taxon>
        <taxon>Bacilli</taxon>
        <taxon>Bacillales</taxon>
        <taxon>Paenibacillaceae</taxon>
        <taxon>Paenibacillus</taxon>
    </lineage>
</organism>